<evidence type="ECO:0000313" key="1">
    <source>
        <dbReference type="EMBL" id="AGA18475.1"/>
    </source>
</evidence>
<organism evidence="1">
    <name type="scientific">uncultured marine virus</name>
    <dbReference type="NCBI Taxonomy" id="186617"/>
    <lineage>
        <taxon>Viruses</taxon>
        <taxon>environmental samples</taxon>
    </lineage>
</organism>
<proteinExistence type="predicted"/>
<reference evidence="1" key="1">
    <citation type="journal article" date="2013" name="ISME J.">
        <title>Previously unknown and highly divergent ssDNA viruses populate the oceans.</title>
        <authorList>
            <person name="Labonte J.M."/>
            <person name="Suttle C.A."/>
        </authorList>
    </citation>
    <scope>NUCLEOTIDE SEQUENCE</scope>
</reference>
<name>S4TDV5_9VIRU</name>
<dbReference type="EMBL" id="JX904634">
    <property type="protein sequence ID" value="AGA18475.1"/>
    <property type="molecule type" value="Genomic_DNA"/>
</dbReference>
<sequence length="170" mass="17750">MPTGLKQSSSVVAIGFSVEESAPNTFAQSAVDLNLSPLDREVFVVLAVNLDAQFPDALAGQNTLFEASLTTTSQTDTSNLSDANCLSVVNQAFRGAGLVDGGVAFMSQALETPPSTLEYIGIIATNDFFVQCKGVNNLVAKGVNGKMYGYRAKADASIYAALVQSEVLSA</sequence>
<protein>
    <submittedName>
        <fullName evidence="1">Uncharacterized protein</fullName>
    </submittedName>
</protein>
<accession>S4TDV5</accession>